<dbReference type="EMBL" id="BMEC01000010">
    <property type="protein sequence ID" value="GGC44035.1"/>
    <property type="molecule type" value="Genomic_DNA"/>
</dbReference>
<evidence type="ECO:0000313" key="3">
    <source>
        <dbReference type="Proteomes" id="UP000636010"/>
    </source>
</evidence>
<feature type="transmembrane region" description="Helical" evidence="1">
    <location>
        <begin position="44"/>
        <end position="61"/>
    </location>
</feature>
<dbReference type="RefSeq" id="WP_188465348.1">
    <property type="nucleotide sequence ID" value="NZ_BAABHU010000010.1"/>
</dbReference>
<gene>
    <name evidence="2" type="ORF">GCM10011506_32000</name>
</gene>
<keyword evidence="1" id="KW-0472">Membrane</keyword>
<dbReference type="Proteomes" id="UP000636010">
    <property type="component" value="Unassembled WGS sequence"/>
</dbReference>
<protein>
    <submittedName>
        <fullName evidence="2">Uncharacterized protein</fullName>
    </submittedName>
</protein>
<feature type="transmembrane region" description="Helical" evidence="1">
    <location>
        <begin position="115"/>
        <end position="135"/>
    </location>
</feature>
<comment type="caution">
    <text evidence="2">The sequence shown here is derived from an EMBL/GenBank/DDBJ whole genome shotgun (WGS) entry which is preliminary data.</text>
</comment>
<evidence type="ECO:0000313" key="2">
    <source>
        <dbReference type="EMBL" id="GGC44035.1"/>
    </source>
</evidence>
<keyword evidence="1" id="KW-0812">Transmembrane</keyword>
<keyword evidence="3" id="KW-1185">Reference proteome</keyword>
<feature type="transmembrane region" description="Helical" evidence="1">
    <location>
        <begin position="67"/>
        <end position="84"/>
    </location>
</feature>
<feature type="transmembrane region" description="Helical" evidence="1">
    <location>
        <begin position="155"/>
        <end position="181"/>
    </location>
</feature>
<keyword evidence="1" id="KW-1133">Transmembrane helix</keyword>
<proteinExistence type="predicted"/>
<name>A0ABQ1MNQ7_9BACT</name>
<accession>A0ABQ1MNQ7</accession>
<sequence length="197" mass="22926">MDNELKDLWSLNTSDVELSEKKIDTIVKSKSTTLIAKIIKTIKIEHIINLISFPLFLALTIYESKFILSIFTIVLFVPFLIYYNRLLIKLKQAKIELNVHDYLLKCYKNLKAFVLHYKIASTSLAVISFFVSLSYDFHKGEIKSVEELRLENSNYLVSIFAIVIGLIILFAVMWTIIHLLYAGKMKKLKRMIEELEN</sequence>
<evidence type="ECO:0000256" key="1">
    <source>
        <dbReference type="SAM" id="Phobius"/>
    </source>
</evidence>
<reference evidence="3" key="1">
    <citation type="journal article" date="2019" name="Int. J. Syst. Evol. Microbiol.">
        <title>The Global Catalogue of Microorganisms (GCM) 10K type strain sequencing project: providing services to taxonomists for standard genome sequencing and annotation.</title>
        <authorList>
            <consortium name="The Broad Institute Genomics Platform"/>
            <consortium name="The Broad Institute Genome Sequencing Center for Infectious Disease"/>
            <person name="Wu L."/>
            <person name="Ma J."/>
        </authorList>
    </citation>
    <scope>NUCLEOTIDE SEQUENCE [LARGE SCALE GENOMIC DNA]</scope>
    <source>
        <strain evidence="3">CGMCC 1.10832</strain>
    </source>
</reference>
<organism evidence="2 3">
    <name type="scientific">Marivirga lumbricoides</name>
    <dbReference type="NCBI Taxonomy" id="1046115"/>
    <lineage>
        <taxon>Bacteria</taxon>
        <taxon>Pseudomonadati</taxon>
        <taxon>Bacteroidota</taxon>
        <taxon>Cytophagia</taxon>
        <taxon>Cytophagales</taxon>
        <taxon>Marivirgaceae</taxon>
        <taxon>Marivirga</taxon>
    </lineage>
</organism>